<keyword evidence="2" id="KW-1185">Reference proteome</keyword>
<protein>
    <submittedName>
        <fullName evidence="1">Uncharacterized protein</fullName>
    </submittedName>
</protein>
<reference evidence="1 2" key="1">
    <citation type="submission" date="2021-07" db="EMBL/GenBank/DDBJ databases">
        <title>Mesonia aestuariivivens sp. nov., isolated from a tidal flat.</title>
        <authorList>
            <person name="Kim Y.-O."/>
            <person name="Yoon J.-H."/>
        </authorList>
    </citation>
    <scope>NUCLEOTIDE SEQUENCE [LARGE SCALE GENOMIC DNA]</scope>
    <source>
        <strain evidence="1 2">JHPTF-M18</strain>
    </source>
</reference>
<evidence type="ECO:0000313" key="1">
    <source>
        <dbReference type="EMBL" id="MBW2963012.1"/>
    </source>
</evidence>
<comment type="caution">
    <text evidence="1">The sequence shown here is derived from an EMBL/GenBank/DDBJ whole genome shotgun (WGS) entry which is preliminary data.</text>
</comment>
<gene>
    <name evidence="1" type="ORF">KW502_14585</name>
</gene>
<name>A0ABS6W570_9FLAO</name>
<organism evidence="1 2">
    <name type="scientific">Mesonia aestuariivivens</name>
    <dbReference type="NCBI Taxonomy" id="2796128"/>
    <lineage>
        <taxon>Bacteria</taxon>
        <taxon>Pseudomonadati</taxon>
        <taxon>Bacteroidota</taxon>
        <taxon>Flavobacteriia</taxon>
        <taxon>Flavobacteriales</taxon>
        <taxon>Flavobacteriaceae</taxon>
        <taxon>Mesonia</taxon>
    </lineage>
</organism>
<dbReference type="Proteomes" id="UP000719267">
    <property type="component" value="Unassembled WGS sequence"/>
</dbReference>
<accession>A0ABS6W570</accession>
<dbReference type="EMBL" id="JAHWDF010000025">
    <property type="protein sequence ID" value="MBW2963012.1"/>
    <property type="molecule type" value="Genomic_DNA"/>
</dbReference>
<sequence>MNNNKALCIKKDLIELQQWQKRLEENHRELDFMNRIHKQIIQASEITYDLQHVRRKNTLGLASLCKYELQLLKELENSCGMYDISLAKNHEKRRVEFITTDQVFFELKIKLYEKLSCYSVR</sequence>
<evidence type="ECO:0000313" key="2">
    <source>
        <dbReference type="Proteomes" id="UP000719267"/>
    </source>
</evidence>
<dbReference type="RefSeq" id="WP_219041295.1">
    <property type="nucleotide sequence ID" value="NZ_JAHWDF010000025.1"/>
</dbReference>
<proteinExistence type="predicted"/>